<dbReference type="Proteomes" id="UP001057580">
    <property type="component" value="Chromosome"/>
</dbReference>
<name>A0A9E7R686_9EURY</name>
<evidence type="ECO:0000256" key="1">
    <source>
        <dbReference type="SAM" id="MobiDB-lite"/>
    </source>
</evidence>
<feature type="region of interest" description="Disordered" evidence="1">
    <location>
        <begin position="1"/>
        <end position="21"/>
    </location>
</feature>
<protein>
    <submittedName>
        <fullName evidence="2">Uncharacterized protein</fullName>
    </submittedName>
</protein>
<keyword evidence="3" id="KW-1185">Reference proteome</keyword>
<dbReference type="InterPro" id="IPR055927">
    <property type="entry name" value="DUF7504"/>
</dbReference>
<dbReference type="EMBL" id="CP104003">
    <property type="protein sequence ID" value="UWM56216.1"/>
    <property type="molecule type" value="Genomic_DNA"/>
</dbReference>
<sequence>MSRQGTVDPTGADSARTTPRGENVLVLASSMDAAADEPCRSLTSDADALVVVSLSESPDRRLRAITADGRRPAQVGAISCDTTRGAAAASGSSQSAGGSAIVTVPSPADLTGIGMHAERLLTRFEGVGRVALCVHSLTTLLQYADTRAVFRFGHALTRKVRETGATAYFHLDPATVDQRTLRTMRSLFDRTVEV</sequence>
<dbReference type="Pfam" id="PF24336">
    <property type="entry name" value="DUF7504"/>
    <property type="match status" value="1"/>
</dbReference>
<gene>
    <name evidence="2" type="ORF">N0B31_07955</name>
</gene>
<proteinExistence type="predicted"/>
<evidence type="ECO:0000313" key="3">
    <source>
        <dbReference type="Proteomes" id="UP001057580"/>
    </source>
</evidence>
<dbReference type="GeneID" id="74942347"/>
<dbReference type="RefSeq" id="WP_260643330.1">
    <property type="nucleotide sequence ID" value="NZ_CP104003.1"/>
</dbReference>
<dbReference type="AlphaFoldDB" id="A0A9E7R686"/>
<evidence type="ECO:0000313" key="2">
    <source>
        <dbReference type="EMBL" id="UWM56216.1"/>
    </source>
</evidence>
<dbReference type="KEGG" id="ssai:N0B31_07955"/>
<accession>A0A9E7R686</accession>
<organism evidence="2 3">
    <name type="scientific">Salinirubellus salinus</name>
    <dbReference type="NCBI Taxonomy" id="1364945"/>
    <lineage>
        <taxon>Archaea</taxon>
        <taxon>Methanobacteriati</taxon>
        <taxon>Methanobacteriota</taxon>
        <taxon>Stenosarchaea group</taxon>
        <taxon>Halobacteria</taxon>
        <taxon>Halobacteriales</taxon>
        <taxon>Natronomonadaceae</taxon>
        <taxon>Salinirubellus</taxon>
    </lineage>
</organism>
<reference evidence="2" key="1">
    <citation type="submission" date="2022-09" db="EMBL/GenBank/DDBJ databases">
        <title>Diverse halophilic archaea isolated from saline environments.</title>
        <authorList>
            <person name="Cui H.-L."/>
        </authorList>
    </citation>
    <scope>NUCLEOTIDE SEQUENCE</scope>
    <source>
        <strain evidence="2">ZS-35-S2</strain>
    </source>
</reference>